<reference evidence="7 8" key="1">
    <citation type="submission" date="2023-06" db="EMBL/GenBank/DDBJ databases">
        <title>Genome sequence of Methanimicrococcus sp. At1.</title>
        <authorList>
            <person name="Protasov E."/>
            <person name="Platt K."/>
            <person name="Poehlein A."/>
            <person name="Daniel R."/>
            <person name="Brune A."/>
        </authorList>
    </citation>
    <scope>NUCLEOTIDE SEQUENCE [LARGE SCALE GENOMIC DNA]</scope>
    <source>
        <strain evidence="7 8">At1</strain>
    </source>
</reference>
<dbReference type="SUPFAM" id="SSF69065">
    <property type="entry name" value="RNase III domain-like"/>
    <property type="match status" value="1"/>
</dbReference>
<dbReference type="Gene3D" id="3.30.160.20">
    <property type="match status" value="1"/>
</dbReference>
<dbReference type="InterPro" id="IPR000999">
    <property type="entry name" value="RNase_III_dom"/>
</dbReference>
<keyword evidence="3 7" id="KW-0378">Hydrolase</keyword>
<accession>A0ABU3VS19</accession>
<evidence type="ECO:0000313" key="8">
    <source>
        <dbReference type="Proteomes" id="UP001272052"/>
    </source>
</evidence>
<dbReference type="SMART" id="SM00358">
    <property type="entry name" value="DSRM"/>
    <property type="match status" value="1"/>
</dbReference>
<dbReference type="Pfam" id="PF14622">
    <property type="entry name" value="Ribonucleas_3_3"/>
    <property type="match status" value="1"/>
</dbReference>
<dbReference type="PROSITE" id="PS50137">
    <property type="entry name" value="DS_RBD"/>
    <property type="match status" value="1"/>
</dbReference>
<feature type="domain" description="RNase III" evidence="6">
    <location>
        <begin position="30"/>
        <end position="143"/>
    </location>
</feature>
<dbReference type="CDD" id="cd00593">
    <property type="entry name" value="RIBOc"/>
    <property type="match status" value="1"/>
</dbReference>
<dbReference type="SUPFAM" id="SSF54768">
    <property type="entry name" value="dsRNA-binding domain-like"/>
    <property type="match status" value="1"/>
</dbReference>
<gene>
    <name evidence="7" type="primary">rnc_1</name>
    <name evidence="7" type="ORF">MmiAt1_15600</name>
</gene>
<evidence type="ECO:0000256" key="4">
    <source>
        <dbReference type="ARBA" id="ARBA00022884"/>
    </source>
</evidence>
<evidence type="ECO:0000259" key="6">
    <source>
        <dbReference type="PROSITE" id="PS50142"/>
    </source>
</evidence>
<dbReference type="EC" id="3.1.26.3" evidence="7"/>
<dbReference type="GO" id="GO:0004525">
    <property type="term" value="F:ribonuclease III activity"/>
    <property type="evidence" value="ECO:0007669"/>
    <property type="project" value="UniProtKB-EC"/>
</dbReference>
<dbReference type="InterPro" id="IPR036389">
    <property type="entry name" value="RNase_III_sf"/>
</dbReference>
<comment type="caution">
    <text evidence="7">The sequence shown here is derived from an EMBL/GenBank/DDBJ whole genome shotgun (WGS) entry which is preliminary data.</text>
</comment>
<name>A0ABU3VS19_9EURY</name>
<dbReference type="SMART" id="SM00535">
    <property type="entry name" value="RIBOc"/>
    <property type="match status" value="1"/>
</dbReference>
<evidence type="ECO:0000256" key="1">
    <source>
        <dbReference type="ARBA" id="ARBA00022722"/>
    </source>
</evidence>
<keyword evidence="4" id="KW-0694">RNA-binding</keyword>
<proteinExistence type="predicted"/>
<organism evidence="7 8">
    <name type="scientific">Methanimicrococcus hacksteinii</name>
    <dbReference type="NCBI Taxonomy" id="3028293"/>
    <lineage>
        <taxon>Archaea</taxon>
        <taxon>Methanobacteriati</taxon>
        <taxon>Methanobacteriota</taxon>
        <taxon>Stenosarchaea group</taxon>
        <taxon>Methanomicrobia</taxon>
        <taxon>Methanosarcinales</taxon>
        <taxon>Methanosarcinaceae</taxon>
        <taxon>Methanimicrococcus</taxon>
    </lineage>
</organism>
<dbReference type="PROSITE" id="PS50142">
    <property type="entry name" value="RNASE_3_2"/>
    <property type="match status" value="1"/>
</dbReference>
<feature type="domain" description="DRBM" evidence="5">
    <location>
        <begin position="170"/>
        <end position="247"/>
    </location>
</feature>
<dbReference type="InterPro" id="IPR014720">
    <property type="entry name" value="dsRBD_dom"/>
</dbReference>
<evidence type="ECO:0000256" key="2">
    <source>
        <dbReference type="ARBA" id="ARBA00022759"/>
    </source>
</evidence>
<dbReference type="EMBL" id="JAWDKC010000028">
    <property type="protein sequence ID" value="MDV0445956.1"/>
    <property type="molecule type" value="Genomic_DNA"/>
</dbReference>
<evidence type="ECO:0000259" key="5">
    <source>
        <dbReference type="PROSITE" id="PS50137"/>
    </source>
</evidence>
<dbReference type="PANTHER" id="PTHR11207:SF0">
    <property type="entry name" value="RIBONUCLEASE 3"/>
    <property type="match status" value="1"/>
</dbReference>
<evidence type="ECO:0000256" key="3">
    <source>
        <dbReference type="ARBA" id="ARBA00022801"/>
    </source>
</evidence>
<keyword evidence="1" id="KW-0540">Nuclease</keyword>
<keyword evidence="8" id="KW-1185">Reference proteome</keyword>
<dbReference type="PANTHER" id="PTHR11207">
    <property type="entry name" value="RIBONUCLEASE III"/>
    <property type="match status" value="1"/>
</dbReference>
<dbReference type="Proteomes" id="UP001272052">
    <property type="component" value="Unassembled WGS sequence"/>
</dbReference>
<dbReference type="Pfam" id="PF00035">
    <property type="entry name" value="dsrm"/>
    <property type="match status" value="1"/>
</dbReference>
<dbReference type="CDD" id="cd10845">
    <property type="entry name" value="DSRM_RNAse_III_family"/>
    <property type="match status" value="1"/>
</dbReference>
<dbReference type="Gene3D" id="1.10.1520.10">
    <property type="entry name" value="Ribonuclease III domain"/>
    <property type="match status" value="1"/>
</dbReference>
<sequence length="254" mass="28624">MIPNKNEKPGLQQTSADEEMKIKKDSLEALNEFEAEIGYSFGNLSLLQESRIQASNKKTAFFGDAVLDFIVSEFLFMNYTDLEQGQLTNLKSHLVCDEKLEKIVKKNGWDDYLILEKGIAGKSKKMNSTFLEAVVGVIYLDGGLEPTEKFVYKYIMNRKEAEKAMKSLISPKVKLYEFCQQHYGGFRPESFMVSQEGPPHDKTFTMGYVLPKEISGLKTDISGEGEGKTKSDAETKAAEVINQQLIQIGIMDKE</sequence>
<protein>
    <submittedName>
        <fullName evidence="7">Ribonuclease 3</fullName>
        <ecNumber evidence="7">3.1.26.3</ecNumber>
    </submittedName>
</protein>
<evidence type="ECO:0000313" key="7">
    <source>
        <dbReference type="EMBL" id="MDV0445956.1"/>
    </source>
</evidence>
<keyword evidence="2" id="KW-0255">Endonuclease</keyword>